<evidence type="ECO:0008006" key="5">
    <source>
        <dbReference type="Google" id="ProtNLM"/>
    </source>
</evidence>
<keyword evidence="4" id="KW-1185">Reference proteome</keyword>
<feature type="coiled-coil region" evidence="1">
    <location>
        <begin position="47"/>
        <end position="74"/>
    </location>
</feature>
<protein>
    <recommendedName>
        <fullName evidence="5">RRM domain-containing protein</fullName>
    </recommendedName>
</protein>
<dbReference type="AlphaFoldDB" id="A0AAU9RCZ6"/>
<evidence type="ECO:0000313" key="4">
    <source>
        <dbReference type="Proteomes" id="UP000836841"/>
    </source>
</evidence>
<dbReference type="SUPFAM" id="SSF54928">
    <property type="entry name" value="RNA-binding domain, RBD"/>
    <property type="match status" value="1"/>
</dbReference>
<feature type="compositionally biased region" description="Basic and acidic residues" evidence="2">
    <location>
        <begin position="9"/>
        <end position="34"/>
    </location>
</feature>
<accession>A0AAU9RCZ6</accession>
<evidence type="ECO:0000313" key="3">
    <source>
        <dbReference type="EMBL" id="CAH2036516.1"/>
    </source>
</evidence>
<name>A0AAU9RCZ6_THLAR</name>
<dbReference type="InterPro" id="IPR035979">
    <property type="entry name" value="RBD_domain_sf"/>
</dbReference>
<dbReference type="EMBL" id="OU466857">
    <property type="protein sequence ID" value="CAH2036516.1"/>
    <property type="molecule type" value="Genomic_DNA"/>
</dbReference>
<evidence type="ECO:0000256" key="1">
    <source>
        <dbReference type="SAM" id="Coils"/>
    </source>
</evidence>
<organism evidence="3 4">
    <name type="scientific">Thlaspi arvense</name>
    <name type="common">Field penny-cress</name>
    <dbReference type="NCBI Taxonomy" id="13288"/>
    <lineage>
        <taxon>Eukaryota</taxon>
        <taxon>Viridiplantae</taxon>
        <taxon>Streptophyta</taxon>
        <taxon>Embryophyta</taxon>
        <taxon>Tracheophyta</taxon>
        <taxon>Spermatophyta</taxon>
        <taxon>Magnoliopsida</taxon>
        <taxon>eudicotyledons</taxon>
        <taxon>Gunneridae</taxon>
        <taxon>Pentapetalae</taxon>
        <taxon>rosids</taxon>
        <taxon>malvids</taxon>
        <taxon>Brassicales</taxon>
        <taxon>Brassicaceae</taxon>
        <taxon>Thlaspideae</taxon>
        <taxon>Thlaspi</taxon>
    </lineage>
</organism>
<proteinExistence type="predicted"/>
<dbReference type="GO" id="GO:0003676">
    <property type="term" value="F:nucleic acid binding"/>
    <property type="evidence" value="ECO:0007669"/>
    <property type="project" value="InterPro"/>
</dbReference>
<dbReference type="Proteomes" id="UP000836841">
    <property type="component" value="Chromosome 1"/>
</dbReference>
<reference evidence="3 4" key="1">
    <citation type="submission" date="2022-03" db="EMBL/GenBank/DDBJ databases">
        <authorList>
            <person name="Nunn A."/>
            <person name="Chopra R."/>
            <person name="Nunn A."/>
            <person name="Contreras Garrido A."/>
        </authorList>
    </citation>
    <scope>NUCLEOTIDE SEQUENCE [LARGE SCALE GENOMIC DNA]</scope>
</reference>
<feature type="non-terminal residue" evidence="3">
    <location>
        <position position="228"/>
    </location>
</feature>
<gene>
    <name evidence="3" type="ORF">TAV2_LOCUS3969</name>
</gene>
<keyword evidence="1" id="KW-0175">Coiled coil</keyword>
<sequence>MADQRKRHNESDIQAKETPEQEHENRKKQKKFEATMEPWELKEGMYLKKQKKKIAELSKRLKEMCELVKKLEKKSDIRENSLKDAFMVKWETIFVLGFNCSFPRDEIKSSLKQHFSSCGPVTGVYVPFHCKTGHPMGGREGVKTQWKLLGRGVSFCYDGEKKRRIRFLYKLVNVVIELGRSANWNTSIRLPLMVSVPEEPFDNIALINFYASKEGHEVKSTLKAYCGI</sequence>
<feature type="region of interest" description="Disordered" evidence="2">
    <location>
        <begin position="1"/>
        <end position="34"/>
    </location>
</feature>
<evidence type="ECO:0000256" key="2">
    <source>
        <dbReference type="SAM" id="MobiDB-lite"/>
    </source>
</evidence>